<organism evidence="12 13">
    <name type="scientific">Vannielia litorea</name>
    <dbReference type="NCBI Taxonomy" id="1217970"/>
    <lineage>
        <taxon>Bacteria</taxon>
        <taxon>Pseudomonadati</taxon>
        <taxon>Pseudomonadota</taxon>
        <taxon>Alphaproteobacteria</taxon>
        <taxon>Rhodobacterales</taxon>
        <taxon>Paracoccaceae</taxon>
        <taxon>Vannielia</taxon>
    </lineage>
</organism>
<evidence type="ECO:0000256" key="2">
    <source>
        <dbReference type="ARBA" id="ARBA00010231"/>
    </source>
</evidence>
<dbReference type="InterPro" id="IPR016066">
    <property type="entry name" value="A-D-PHexomutase_CS"/>
</dbReference>
<dbReference type="AlphaFoldDB" id="A0A1N6IJS1"/>
<dbReference type="PANTHER" id="PTHR43771">
    <property type="entry name" value="PHOSPHOMANNOMUTASE"/>
    <property type="match status" value="1"/>
</dbReference>
<evidence type="ECO:0000313" key="12">
    <source>
        <dbReference type="EMBL" id="SIO32223.1"/>
    </source>
</evidence>
<evidence type="ECO:0000256" key="6">
    <source>
        <dbReference type="ARBA" id="ARBA00023235"/>
    </source>
</evidence>
<feature type="domain" description="Alpha-D-phosphohexomutase alpha/beta/alpha" evidence="9">
    <location>
        <begin position="6"/>
        <end position="120"/>
    </location>
</feature>
<feature type="domain" description="Alpha-D-phosphohexomutase alpha/beta/alpha" evidence="11">
    <location>
        <begin position="261"/>
        <end position="367"/>
    </location>
</feature>
<sequence length="461" mass="48896">MTDLSAFKAYDIRGQIGVNLDVALARKIGRAFAEVMGCKTAVIGRDIRPSSPEITAALTEGLIAGGVDVTDIGLVGTEEVYFATSHLGADGGLMVTASHNPIDYNGIKMVGEGSRPLTADGEMEQLKQLCAGSDLPDAARPGTRTEADTRDAYADKIVSFLDLSALKPLKILVNAGNGVAGPTFDAIAARLSSAGAPLTFERMHHTPDATFPNGIPNPLLPENQPATADRVKAAGADMGVAWDGDFDRCFLCDEAGNFVEGEFVVALLAKSFLAAHPGAKIVHDTRVAFNAREVIAEAGGVAVPSPSGHSLIKRLMRAEDGIYGGEISAHHYFRDFFYCDSGMIPWLMIAALMGTEGKPLSEMVAQMRAAYPSSGEINFRLKDAEAAKAAFEAAYAGDPGVVDESRLDGLSLEFADWRVNLRSSNTEPVLRLNVETRGDRALLDDKVAEISALIRDTGQPA</sequence>
<keyword evidence="6" id="KW-0413">Isomerase</keyword>
<dbReference type="Gene3D" id="3.40.120.10">
    <property type="entry name" value="Alpha-D-Glucose-1,6-Bisphosphate, subunit A, domain 3"/>
    <property type="match status" value="3"/>
</dbReference>
<keyword evidence="13" id="KW-1185">Reference proteome</keyword>
<dbReference type="PROSITE" id="PS00710">
    <property type="entry name" value="PGM_PMM"/>
    <property type="match status" value="1"/>
</dbReference>
<dbReference type="EMBL" id="FSRL01000002">
    <property type="protein sequence ID" value="SIO32223.1"/>
    <property type="molecule type" value="Genomic_DNA"/>
</dbReference>
<keyword evidence="3" id="KW-0597">Phosphoprotein</keyword>
<dbReference type="InterPro" id="IPR016055">
    <property type="entry name" value="A-D-PHexomutase_a/b/a-I/II/III"/>
</dbReference>
<dbReference type="Pfam" id="PF00408">
    <property type="entry name" value="PGM_PMM_IV"/>
    <property type="match status" value="1"/>
</dbReference>
<evidence type="ECO:0000256" key="4">
    <source>
        <dbReference type="ARBA" id="ARBA00022723"/>
    </source>
</evidence>
<dbReference type="Proteomes" id="UP000184932">
    <property type="component" value="Unassembled WGS sequence"/>
</dbReference>
<dbReference type="CDD" id="cd03089">
    <property type="entry name" value="PMM_PGM"/>
    <property type="match status" value="1"/>
</dbReference>
<keyword evidence="5 7" id="KW-0460">Magnesium</keyword>
<dbReference type="PRINTS" id="PR00509">
    <property type="entry name" value="PGMPMM"/>
</dbReference>
<feature type="domain" description="Alpha-D-phosphohexomutase C-terminal" evidence="8">
    <location>
        <begin position="376"/>
        <end position="450"/>
    </location>
</feature>
<dbReference type="PANTHER" id="PTHR43771:SF1">
    <property type="entry name" value="PHOSPHOMANNOMUTASE"/>
    <property type="match status" value="1"/>
</dbReference>
<dbReference type="SUPFAM" id="SSF53738">
    <property type="entry name" value="Phosphoglucomutase, first 3 domains"/>
    <property type="match status" value="3"/>
</dbReference>
<comment type="similarity">
    <text evidence="2 7">Belongs to the phosphohexose mutase family.</text>
</comment>
<dbReference type="GO" id="GO:0016868">
    <property type="term" value="F:intramolecular phosphotransferase activity"/>
    <property type="evidence" value="ECO:0007669"/>
    <property type="project" value="InterPro"/>
</dbReference>
<dbReference type="Pfam" id="PF02880">
    <property type="entry name" value="PGM_PMM_III"/>
    <property type="match status" value="1"/>
</dbReference>
<keyword evidence="4 7" id="KW-0479">Metal-binding</keyword>
<dbReference type="InterPro" id="IPR005841">
    <property type="entry name" value="Alpha-D-phosphohexomutase_SF"/>
</dbReference>
<dbReference type="OrthoDB" id="9803322at2"/>
<dbReference type="Gene3D" id="3.30.310.50">
    <property type="entry name" value="Alpha-D-phosphohexomutase, C-terminal domain"/>
    <property type="match status" value="1"/>
</dbReference>
<dbReference type="STRING" id="1217970.SAMN05444002_3978"/>
<evidence type="ECO:0000256" key="1">
    <source>
        <dbReference type="ARBA" id="ARBA00001946"/>
    </source>
</evidence>
<dbReference type="Pfam" id="PF02878">
    <property type="entry name" value="PGM_PMM_I"/>
    <property type="match status" value="1"/>
</dbReference>
<evidence type="ECO:0000259" key="11">
    <source>
        <dbReference type="Pfam" id="PF02880"/>
    </source>
</evidence>
<comment type="cofactor">
    <cofactor evidence="1">
        <name>Mg(2+)</name>
        <dbReference type="ChEBI" id="CHEBI:18420"/>
    </cofactor>
</comment>
<feature type="domain" description="Alpha-D-phosphohexomutase alpha/beta/alpha" evidence="10">
    <location>
        <begin position="151"/>
        <end position="256"/>
    </location>
</feature>
<dbReference type="Pfam" id="PF02879">
    <property type="entry name" value="PGM_PMM_II"/>
    <property type="match status" value="1"/>
</dbReference>
<protein>
    <submittedName>
        <fullName evidence="12">Phosphomannomutase</fullName>
    </submittedName>
</protein>
<name>A0A1N6IJS1_9RHOB</name>
<evidence type="ECO:0000256" key="5">
    <source>
        <dbReference type="ARBA" id="ARBA00022842"/>
    </source>
</evidence>
<evidence type="ECO:0000259" key="10">
    <source>
        <dbReference type="Pfam" id="PF02879"/>
    </source>
</evidence>
<dbReference type="SUPFAM" id="SSF55957">
    <property type="entry name" value="Phosphoglucomutase, C-terminal domain"/>
    <property type="match status" value="1"/>
</dbReference>
<dbReference type="InterPro" id="IPR005844">
    <property type="entry name" value="A-D-PHexomutase_a/b/a-I"/>
</dbReference>
<evidence type="ECO:0000259" key="8">
    <source>
        <dbReference type="Pfam" id="PF00408"/>
    </source>
</evidence>
<dbReference type="InterPro" id="IPR005843">
    <property type="entry name" value="A-D-PHexomutase_C"/>
</dbReference>
<dbReference type="InterPro" id="IPR005845">
    <property type="entry name" value="A-D-PHexomutase_a/b/a-II"/>
</dbReference>
<gene>
    <name evidence="12" type="ORF">SAMN05444002_3978</name>
</gene>
<dbReference type="InterPro" id="IPR005846">
    <property type="entry name" value="A-D-PHexomutase_a/b/a-III"/>
</dbReference>
<reference evidence="13" key="1">
    <citation type="submission" date="2016-11" db="EMBL/GenBank/DDBJ databases">
        <authorList>
            <person name="Varghese N."/>
            <person name="Submissions S."/>
        </authorList>
    </citation>
    <scope>NUCLEOTIDE SEQUENCE [LARGE SCALE GENOMIC DNA]</scope>
    <source>
        <strain evidence="13">DSM 29440</strain>
    </source>
</reference>
<evidence type="ECO:0000259" key="9">
    <source>
        <dbReference type="Pfam" id="PF02878"/>
    </source>
</evidence>
<dbReference type="GO" id="GO:0005975">
    <property type="term" value="P:carbohydrate metabolic process"/>
    <property type="evidence" value="ECO:0007669"/>
    <property type="project" value="InterPro"/>
</dbReference>
<evidence type="ECO:0000256" key="7">
    <source>
        <dbReference type="RuleBase" id="RU004326"/>
    </source>
</evidence>
<proteinExistence type="inferred from homology"/>
<dbReference type="InterPro" id="IPR036900">
    <property type="entry name" value="A-D-PHexomutase_C_sf"/>
</dbReference>
<dbReference type="RefSeq" id="WP_074258118.1">
    <property type="nucleotide sequence ID" value="NZ_FSRL01000002.1"/>
</dbReference>
<evidence type="ECO:0000313" key="13">
    <source>
        <dbReference type="Proteomes" id="UP000184932"/>
    </source>
</evidence>
<dbReference type="GO" id="GO:0000287">
    <property type="term" value="F:magnesium ion binding"/>
    <property type="evidence" value="ECO:0007669"/>
    <property type="project" value="InterPro"/>
</dbReference>
<accession>A0A1N6IJS1</accession>
<evidence type="ECO:0000256" key="3">
    <source>
        <dbReference type="ARBA" id="ARBA00022553"/>
    </source>
</evidence>